<dbReference type="Gene3D" id="3.80.10.10">
    <property type="entry name" value="Ribonuclease Inhibitor"/>
    <property type="match status" value="1"/>
</dbReference>
<dbReference type="Proteomes" id="UP000076532">
    <property type="component" value="Unassembled WGS sequence"/>
</dbReference>
<gene>
    <name evidence="1" type="ORF">FIBSPDRAFT_931758</name>
</gene>
<protein>
    <submittedName>
        <fullName evidence="1">Uncharacterized protein</fullName>
    </submittedName>
</protein>
<name>A0A166JZ33_9AGAM</name>
<proteinExistence type="predicted"/>
<dbReference type="OrthoDB" id="3053775at2759"/>
<accession>A0A166JZ33</accession>
<keyword evidence="2" id="KW-1185">Reference proteome</keyword>
<evidence type="ECO:0000313" key="1">
    <source>
        <dbReference type="EMBL" id="KZP21355.1"/>
    </source>
</evidence>
<organism evidence="1 2">
    <name type="scientific">Athelia psychrophila</name>
    <dbReference type="NCBI Taxonomy" id="1759441"/>
    <lineage>
        <taxon>Eukaryota</taxon>
        <taxon>Fungi</taxon>
        <taxon>Dikarya</taxon>
        <taxon>Basidiomycota</taxon>
        <taxon>Agaricomycotina</taxon>
        <taxon>Agaricomycetes</taxon>
        <taxon>Agaricomycetidae</taxon>
        <taxon>Atheliales</taxon>
        <taxon>Atheliaceae</taxon>
        <taxon>Athelia</taxon>
    </lineage>
</organism>
<reference evidence="1 2" key="1">
    <citation type="journal article" date="2016" name="Mol. Biol. Evol.">
        <title>Comparative Genomics of Early-Diverging Mushroom-Forming Fungi Provides Insights into the Origins of Lignocellulose Decay Capabilities.</title>
        <authorList>
            <person name="Nagy L.G."/>
            <person name="Riley R."/>
            <person name="Tritt A."/>
            <person name="Adam C."/>
            <person name="Daum C."/>
            <person name="Floudas D."/>
            <person name="Sun H."/>
            <person name="Yadav J.S."/>
            <person name="Pangilinan J."/>
            <person name="Larsson K.H."/>
            <person name="Matsuura K."/>
            <person name="Barry K."/>
            <person name="Labutti K."/>
            <person name="Kuo R."/>
            <person name="Ohm R.A."/>
            <person name="Bhattacharya S.S."/>
            <person name="Shirouzu T."/>
            <person name="Yoshinaga Y."/>
            <person name="Martin F.M."/>
            <person name="Grigoriev I.V."/>
            <person name="Hibbett D.S."/>
        </authorList>
    </citation>
    <scope>NUCLEOTIDE SEQUENCE [LARGE SCALE GENOMIC DNA]</scope>
    <source>
        <strain evidence="1 2">CBS 109695</strain>
    </source>
</reference>
<dbReference type="EMBL" id="KV417548">
    <property type="protein sequence ID" value="KZP21355.1"/>
    <property type="molecule type" value="Genomic_DNA"/>
</dbReference>
<evidence type="ECO:0000313" key="2">
    <source>
        <dbReference type="Proteomes" id="UP000076532"/>
    </source>
</evidence>
<dbReference type="InterPro" id="IPR032675">
    <property type="entry name" value="LRR_dom_sf"/>
</dbReference>
<dbReference type="AlphaFoldDB" id="A0A166JZ33"/>
<sequence>MPNEQNKARLLSIQNQLHAQISLCEQLAATDASEIRAMVGRWSFAGNAVLDQREVDPRVYSQAVVSLLKTYAHAYDIFFDHLPHYPTLHHLTLGEIQVNDHIVDLLTTLPSLKDLHLLRCHFICEGDHHLKLRSLDIEGEDRFPMELDDHLPHPAAPLQFFCRSTLERLTSSNLQSLAVQSKWIDMQCGASPLAHLQTYDGPTNLAGIVLQGTLVKTVRLRNFESGHFEDPLDHPNISSALVSLGLMALSLRCLRIMPIHNPTHHVFDLIAELFPNISSLELMFEDSNYRCTPLRTAQEQMLSANNGFNSDHMPVEVRAPLMNASPLSVLLDEMSAGRSESGLGALEEQPDPTTGRHVRNMDAHWRCLDTGLGCDGLAMFGNPLLLFCLRAAKLACNDLDN</sequence>